<reference evidence="1" key="1">
    <citation type="submission" date="2020-06" db="EMBL/GenBank/DDBJ databases">
        <title>Genomic insights into acetone-butanol-ethanol (ABE) fermentation by sequencing solventogenic clostridia strains.</title>
        <authorList>
            <person name="Brown S."/>
        </authorList>
    </citation>
    <scope>NUCLEOTIDE SEQUENCE</scope>
    <source>
        <strain evidence="1">DJ123</strain>
    </source>
</reference>
<evidence type="ECO:0000313" key="2">
    <source>
        <dbReference type="Proteomes" id="UP000822184"/>
    </source>
</evidence>
<gene>
    <name evidence="1" type="ORF">BCD95_001610</name>
</gene>
<name>A0AAE5LP85_CLOBE</name>
<organism evidence="1 2">
    <name type="scientific">Clostridium beijerinckii</name>
    <name type="common">Clostridium MP</name>
    <dbReference type="NCBI Taxonomy" id="1520"/>
    <lineage>
        <taxon>Bacteria</taxon>
        <taxon>Bacillati</taxon>
        <taxon>Bacillota</taxon>
        <taxon>Clostridia</taxon>
        <taxon>Eubacteriales</taxon>
        <taxon>Clostridiaceae</taxon>
        <taxon>Clostridium</taxon>
    </lineage>
</organism>
<evidence type="ECO:0000313" key="1">
    <source>
        <dbReference type="EMBL" id="NSB13351.1"/>
    </source>
</evidence>
<accession>A0AAE5LP85</accession>
<dbReference type="AlphaFoldDB" id="A0AAE5LP85"/>
<proteinExistence type="predicted"/>
<dbReference type="EMBL" id="JABTDW010000001">
    <property type="protein sequence ID" value="NSB13351.1"/>
    <property type="molecule type" value="Genomic_DNA"/>
</dbReference>
<dbReference type="Proteomes" id="UP000822184">
    <property type="component" value="Unassembled WGS sequence"/>
</dbReference>
<protein>
    <submittedName>
        <fullName evidence="1">Uncharacterized protein</fullName>
    </submittedName>
</protein>
<comment type="caution">
    <text evidence="1">The sequence shown here is derived from an EMBL/GenBank/DDBJ whole genome shotgun (WGS) entry which is preliminary data.</text>
</comment>
<sequence length="48" mass="5204">MKVAVLLDIHGNGVALKYAIRDLKELGISKIEIVNEPLFRGGSLNGLQ</sequence>
<dbReference type="GeneID" id="66346819"/>
<dbReference type="RefSeq" id="WP_023976645.1">
    <property type="nucleotide sequence ID" value="NZ_BKAK01000091.1"/>
</dbReference>